<dbReference type="InterPro" id="IPR000731">
    <property type="entry name" value="SSD"/>
</dbReference>
<feature type="transmembrane region" description="Helical" evidence="6">
    <location>
        <begin position="312"/>
        <end position="334"/>
    </location>
</feature>
<comment type="subcellular location">
    <subcellularLocation>
        <location evidence="1">Cell membrane</location>
        <topology evidence="1">Multi-pass membrane protein</topology>
    </subcellularLocation>
</comment>
<evidence type="ECO:0000256" key="4">
    <source>
        <dbReference type="ARBA" id="ARBA00022989"/>
    </source>
</evidence>
<dbReference type="Pfam" id="PF03176">
    <property type="entry name" value="MMPL"/>
    <property type="match status" value="2"/>
</dbReference>
<reference evidence="8" key="1">
    <citation type="submission" date="2020-05" db="EMBL/GenBank/DDBJ databases">
        <authorList>
            <person name="Chiriac C."/>
            <person name="Salcher M."/>
            <person name="Ghai R."/>
            <person name="Kavagutti S V."/>
        </authorList>
    </citation>
    <scope>NUCLEOTIDE SEQUENCE</scope>
</reference>
<keyword evidence="4 6" id="KW-1133">Transmembrane helix</keyword>
<dbReference type="Gene3D" id="1.20.1640.10">
    <property type="entry name" value="Multidrug efflux transporter AcrB transmembrane domain"/>
    <property type="match status" value="2"/>
</dbReference>
<feature type="domain" description="SSD" evidence="7">
    <location>
        <begin position="184"/>
        <end position="333"/>
    </location>
</feature>
<keyword evidence="5 6" id="KW-0472">Membrane</keyword>
<dbReference type="PROSITE" id="PS50156">
    <property type="entry name" value="SSD"/>
    <property type="match status" value="2"/>
</dbReference>
<dbReference type="InterPro" id="IPR050545">
    <property type="entry name" value="Mycobact_MmpL"/>
</dbReference>
<evidence type="ECO:0000256" key="5">
    <source>
        <dbReference type="ARBA" id="ARBA00023136"/>
    </source>
</evidence>
<evidence type="ECO:0000256" key="1">
    <source>
        <dbReference type="ARBA" id="ARBA00004651"/>
    </source>
</evidence>
<keyword evidence="2" id="KW-1003">Cell membrane</keyword>
<feature type="transmembrane region" description="Helical" evidence="6">
    <location>
        <begin position="643"/>
        <end position="663"/>
    </location>
</feature>
<feature type="transmembrane region" description="Helical" evidence="6">
    <location>
        <begin position="531"/>
        <end position="550"/>
    </location>
</feature>
<protein>
    <submittedName>
        <fullName evidence="8">Unannotated protein</fullName>
    </submittedName>
</protein>
<feature type="transmembrane region" description="Helical" evidence="6">
    <location>
        <begin position="209"/>
        <end position="231"/>
    </location>
</feature>
<evidence type="ECO:0000256" key="3">
    <source>
        <dbReference type="ARBA" id="ARBA00022692"/>
    </source>
</evidence>
<feature type="transmembrane region" description="Helical" evidence="6">
    <location>
        <begin position="372"/>
        <end position="389"/>
    </location>
</feature>
<evidence type="ECO:0000256" key="2">
    <source>
        <dbReference type="ARBA" id="ARBA00022475"/>
    </source>
</evidence>
<evidence type="ECO:0000313" key="8">
    <source>
        <dbReference type="EMBL" id="CAB4346537.1"/>
    </source>
</evidence>
<dbReference type="GO" id="GO:0005886">
    <property type="term" value="C:plasma membrane"/>
    <property type="evidence" value="ECO:0007669"/>
    <property type="project" value="UniProtKB-SubCell"/>
</dbReference>
<gene>
    <name evidence="8" type="ORF">UFOPK3547_01388</name>
</gene>
<feature type="transmembrane region" description="Helical" evidence="6">
    <location>
        <begin position="598"/>
        <end position="622"/>
    </location>
</feature>
<proteinExistence type="predicted"/>
<feature type="transmembrane region" description="Helical" evidence="6">
    <location>
        <begin position="557"/>
        <end position="578"/>
    </location>
</feature>
<feature type="transmembrane region" description="Helical" evidence="6">
    <location>
        <begin position="237"/>
        <end position="255"/>
    </location>
</feature>
<feature type="transmembrane region" description="Helical" evidence="6">
    <location>
        <begin position="17"/>
        <end position="37"/>
    </location>
</feature>
<keyword evidence="3 6" id="KW-0812">Transmembrane</keyword>
<evidence type="ECO:0000259" key="7">
    <source>
        <dbReference type="PROSITE" id="PS50156"/>
    </source>
</evidence>
<dbReference type="InterPro" id="IPR004869">
    <property type="entry name" value="MMPL_dom"/>
</dbReference>
<evidence type="ECO:0000256" key="6">
    <source>
        <dbReference type="SAM" id="Phobius"/>
    </source>
</evidence>
<feature type="transmembrane region" description="Helical" evidence="6">
    <location>
        <begin position="276"/>
        <end position="300"/>
    </location>
</feature>
<feature type="transmembrane region" description="Helical" evidence="6">
    <location>
        <begin position="675"/>
        <end position="699"/>
    </location>
</feature>
<name>A0A6J6A0G8_9ZZZZ</name>
<feature type="domain" description="SSD" evidence="7">
    <location>
        <begin position="531"/>
        <end position="682"/>
    </location>
</feature>
<dbReference type="EMBL" id="CAESAN010000135">
    <property type="protein sequence ID" value="CAB4346537.1"/>
    <property type="molecule type" value="Genomic_DNA"/>
</dbReference>
<dbReference type="SUPFAM" id="SSF82866">
    <property type="entry name" value="Multidrug efflux transporter AcrB transmembrane domain"/>
    <property type="match status" value="2"/>
</dbReference>
<dbReference type="AlphaFoldDB" id="A0A6J6A0G8"/>
<accession>A0A6J6A0G8</accession>
<sequence>MTPVLYALGHFCTKHRWIVVIAWVIILAGMMVGSKSLGWNTSNNMTLNGTGSQDATNLLNDRWPEAANGSIPVVLGAPGGKKISDSEYTDAINETVSNYQNDSNVTSVTSPIGTSQQSEALNSPDGQIAIISVVIKQSANELTVDQGNDLVNLSEPATKAGLTVGLGSYVGNAVSNPNTNLSIIVGIGAALIILLFTFGTLLAMGLPMLTALVGLFTGLCGIYLLGALISVPPIGPTLGIMIGLGVGVDYALFMVSRHRQHRGMGLDYKEAASRATATAGGAIVFAGSTVIIALCCMLVVDVPLLSSMGYAGAVSVLFAMLTALTLMPALLAIAGKGLDRFSLPGYSIETQEKNAESPRWTAWAKAIVRHRVIAVIVSLIALAFLSYPIHQLFLGQQDNGTFPTDTQARISYDLLDEGFGVGANAGFLVAIAIDSTDSSTVQTQLDDLQTALAGASGVASATQATVDSDGNAATINVTPTTGPAAEATSNLVTSLRNTTIPDATKGTSLTAYVGGSTASYVDLATLIGDRLVLTILVVVALGFILMTLAFRALGLALISSLMNLITVLAAFGVTTAVFEVGTGLSLIGIDETIPVLSYVPLIVFAIIFGLSMDYNVFLMSVVREKWLAKKDPQAAIIEGLASTGKIVSAAALIMTCVFLAFVINGNPIVKQFGVGAAFAIIIYATIIRCVLLPATMSFFGKATWYMPHWLDKILPNISIEGDQYFEGLEAKKAQSN</sequence>
<dbReference type="PANTHER" id="PTHR33406:SF13">
    <property type="entry name" value="MEMBRANE PROTEIN YDFJ"/>
    <property type="match status" value="1"/>
</dbReference>
<dbReference type="PANTHER" id="PTHR33406">
    <property type="entry name" value="MEMBRANE PROTEIN MJ1562-RELATED"/>
    <property type="match status" value="1"/>
</dbReference>
<organism evidence="8">
    <name type="scientific">freshwater metagenome</name>
    <dbReference type="NCBI Taxonomy" id="449393"/>
    <lineage>
        <taxon>unclassified sequences</taxon>
        <taxon>metagenomes</taxon>
        <taxon>ecological metagenomes</taxon>
    </lineage>
</organism>
<feature type="transmembrane region" description="Helical" evidence="6">
    <location>
        <begin position="181"/>
        <end position="202"/>
    </location>
</feature>